<evidence type="ECO:0000259" key="6">
    <source>
        <dbReference type="Pfam" id="PF02042"/>
    </source>
</evidence>
<evidence type="ECO:0000256" key="5">
    <source>
        <dbReference type="SAM" id="MobiDB-lite"/>
    </source>
</evidence>
<keyword evidence="2" id="KW-0238">DNA-binding</keyword>
<dbReference type="Pfam" id="PF02042">
    <property type="entry name" value="RWP-RK"/>
    <property type="match status" value="1"/>
</dbReference>
<keyword evidence="1" id="KW-0805">Transcription regulation</keyword>
<accession>A0A067KQE7</accession>
<feature type="region of interest" description="Disordered" evidence="5">
    <location>
        <begin position="72"/>
        <end position="100"/>
    </location>
</feature>
<dbReference type="AlphaFoldDB" id="A0A067KQE7"/>
<dbReference type="Proteomes" id="UP000027138">
    <property type="component" value="Unassembled WGS sequence"/>
</dbReference>
<keyword evidence="3" id="KW-0804">Transcription</keyword>
<feature type="compositionally biased region" description="Polar residues" evidence="5">
    <location>
        <begin position="72"/>
        <end position="99"/>
    </location>
</feature>
<protein>
    <recommendedName>
        <fullName evidence="6">RWP-RK domain-containing protein</fullName>
    </recommendedName>
</protein>
<dbReference type="PANTHER" id="PTHR33984">
    <property type="entry name" value="OS02G0717600 PROTEIN"/>
    <property type="match status" value="1"/>
</dbReference>
<dbReference type="InterPro" id="IPR003035">
    <property type="entry name" value="RWP-RK_dom"/>
</dbReference>
<evidence type="ECO:0000313" key="7">
    <source>
        <dbReference type="EMBL" id="KDP34049.1"/>
    </source>
</evidence>
<name>A0A067KQE7_JATCU</name>
<sequence>MADPRSVVPYHDPHDGPIDYDYLSFILDSNPNLVNLSPVNEPNSIDLSSDNNVTAPDHHFEDPTIWNISNESNNMGVQPQIEGPSQSQNVTEAENSQRPSCLDGGMSLPVWPPPITPFSCTYCQVLREIVHTDGICTTKLEIHGRLGVICHAIFQSRNSVQAVSSVPQYHMLDFCKKSIDKVKQFLQQYCDDKKQAGYVILQDPLSVFYEALCVGIEWDETLNNDDFFDPSPSFSEARQVDQTEGGGNETERVTKSSLAQQRERTGKLTLKDFEAYFHLPIEEAARRINLCPTVVKKICRRDEAYIKSYAEFKFKQCGGKDACSSRDPKAPRRNIQPLCWRRVKQEAPQEWDENMPLPEDIIEGFAEDDDDELFMPAKANSELSSQLGKKSIIAKKDIQQERSDIYWKMKMDNYLPDRQSSVISSILFFPMQGEYCIDATTARCMAWFSAAVSSGVPLIFVNIQTEQTITSVPLKHELKEKAQCTGKEPIWGGQNNHNASVHIMQGIRLWFLPGIAQVVIEMTLEPGEERIGNRH</sequence>
<dbReference type="EMBL" id="KK914539">
    <property type="protein sequence ID" value="KDP34049.1"/>
    <property type="molecule type" value="Genomic_DNA"/>
</dbReference>
<dbReference type="STRING" id="180498.A0A067KQE7"/>
<evidence type="ECO:0000256" key="1">
    <source>
        <dbReference type="ARBA" id="ARBA00023015"/>
    </source>
</evidence>
<evidence type="ECO:0000256" key="4">
    <source>
        <dbReference type="ARBA" id="ARBA00023242"/>
    </source>
</evidence>
<keyword evidence="4" id="KW-0539">Nucleus</keyword>
<feature type="domain" description="RWP-RK" evidence="6">
    <location>
        <begin position="267"/>
        <end position="301"/>
    </location>
</feature>
<dbReference type="GO" id="GO:0003677">
    <property type="term" value="F:DNA binding"/>
    <property type="evidence" value="ECO:0007669"/>
    <property type="project" value="UniProtKB-KW"/>
</dbReference>
<reference evidence="7 8" key="1">
    <citation type="journal article" date="2014" name="PLoS ONE">
        <title>Global Analysis of Gene Expression Profiles in Physic Nut (Jatropha curcas L.) Seedlings Exposed to Salt Stress.</title>
        <authorList>
            <person name="Zhang L."/>
            <person name="Zhang C."/>
            <person name="Wu P."/>
            <person name="Chen Y."/>
            <person name="Li M."/>
            <person name="Jiang H."/>
            <person name="Wu G."/>
        </authorList>
    </citation>
    <scope>NUCLEOTIDE SEQUENCE [LARGE SCALE GENOMIC DNA]</scope>
    <source>
        <strain evidence="8">cv. GZQX0401</strain>
        <tissue evidence="7">Young leaves</tissue>
    </source>
</reference>
<organism evidence="7 8">
    <name type="scientific">Jatropha curcas</name>
    <name type="common">Barbados nut</name>
    <dbReference type="NCBI Taxonomy" id="180498"/>
    <lineage>
        <taxon>Eukaryota</taxon>
        <taxon>Viridiplantae</taxon>
        <taxon>Streptophyta</taxon>
        <taxon>Embryophyta</taxon>
        <taxon>Tracheophyta</taxon>
        <taxon>Spermatophyta</taxon>
        <taxon>Magnoliopsida</taxon>
        <taxon>eudicotyledons</taxon>
        <taxon>Gunneridae</taxon>
        <taxon>Pentapetalae</taxon>
        <taxon>rosids</taxon>
        <taxon>fabids</taxon>
        <taxon>Malpighiales</taxon>
        <taxon>Euphorbiaceae</taxon>
        <taxon>Crotonoideae</taxon>
        <taxon>Jatropheae</taxon>
        <taxon>Jatropha</taxon>
    </lineage>
</organism>
<evidence type="ECO:0000256" key="3">
    <source>
        <dbReference type="ARBA" id="ARBA00023163"/>
    </source>
</evidence>
<dbReference type="PANTHER" id="PTHR33984:SF10">
    <property type="entry name" value="S1 MOTIF DOMAIN-CONTAINING PROTEIN"/>
    <property type="match status" value="1"/>
</dbReference>
<gene>
    <name evidence="7" type="ORF">JCGZ_07620</name>
</gene>
<keyword evidence="8" id="KW-1185">Reference proteome</keyword>
<proteinExistence type="predicted"/>
<evidence type="ECO:0000256" key="2">
    <source>
        <dbReference type="ARBA" id="ARBA00023125"/>
    </source>
</evidence>
<evidence type="ECO:0000313" key="8">
    <source>
        <dbReference type="Proteomes" id="UP000027138"/>
    </source>
</evidence>
<feature type="region of interest" description="Disordered" evidence="5">
    <location>
        <begin position="237"/>
        <end position="260"/>
    </location>
</feature>
<dbReference type="OrthoDB" id="6270329at2759"/>